<dbReference type="AlphaFoldDB" id="G3IAF6"/>
<evidence type="ECO:0000313" key="3">
    <source>
        <dbReference type="Proteomes" id="UP000001075"/>
    </source>
</evidence>
<accession>G3IAF6</accession>
<dbReference type="EMBL" id="JH001702">
    <property type="protein sequence ID" value="EGW12129.1"/>
    <property type="molecule type" value="Genomic_DNA"/>
</dbReference>
<evidence type="ECO:0000313" key="2">
    <source>
        <dbReference type="EMBL" id="EGW12129.1"/>
    </source>
</evidence>
<sequence>MVQAIAPNSLLGRSLHHYPETSELNQRQAKVNSRPNTPMLENRDFKETLSFLPI</sequence>
<name>G3IAF6_CRIGR</name>
<dbReference type="InParanoid" id="G3IAF6"/>
<organism evidence="2 3">
    <name type="scientific">Cricetulus griseus</name>
    <name type="common">Chinese hamster</name>
    <name type="synonym">Cricetulus barabensis griseus</name>
    <dbReference type="NCBI Taxonomy" id="10029"/>
    <lineage>
        <taxon>Eukaryota</taxon>
        <taxon>Metazoa</taxon>
        <taxon>Chordata</taxon>
        <taxon>Craniata</taxon>
        <taxon>Vertebrata</taxon>
        <taxon>Euteleostomi</taxon>
        <taxon>Mammalia</taxon>
        <taxon>Eutheria</taxon>
        <taxon>Euarchontoglires</taxon>
        <taxon>Glires</taxon>
        <taxon>Rodentia</taxon>
        <taxon>Myomorpha</taxon>
        <taxon>Muroidea</taxon>
        <taxon>Cricetidae</taxon>
        <taxon>Cricetinae</taxon>
        <taxon>Cricetulus</taxon>
    </lineage>
</organism>
<feature type="compositionally biased region" description="Polar residues" evidence="1">
    <location>
        <begin position="22"/>
        <end position="36"/>
    </location>
</feature>
<protein>
    <submittedName>
        <fullName evidence="2">Uncharacterized protein</fullName>
    </submittedName>
</protein>
<reference evidence="3" key="1">
    <citation type="journal article" date="2011" name="Nat. Biotechnol.">
        <title>The genomic sequence of the Chinese hamster ovary (CHO)-K1 cell line.</title>
        <authorList>
            <person name="Xu X."/>
            <person name="Nagarajan H."/>
            <person name="Lewis N.E."/>
            <person name="Pan S."/>
            <person name="Cai Z."/>
            <person name="Liu X."/>
            <person name="Chen W."/>
            <person name="Xie M."/>
            <person name="Wang W."/>
            <person name="Hammond S."/>
            <person name="Andersen M.R."/>
            <person name="Neff N."/>
            <person name="Passarelli B."/>
            <person name="Koh W."/>
            <person name="Fan H.C."/>
            <person name="Wang J."/>
            <person name="Gui Y."/>
            <person name="Lee K.H."/>
            <person name="Betenbaugh M.J."/>
            <person name="Quake S.R."/>
            <person name="Famili I."/>
            <person name="Palsson B.O."/>
            <person name="Wang J."/>
        </authorList>
    </citation>
    <scope>NUCLEOTIDE SEQUENCE [LARGE SCALE GENOMIC DNA]</scope>
    <source>
        <strain evidence="3">CHO K1 cell line</strain>
    </source>
</reference>
<evidence type="ECO:0000256" key="1">
    <source>
        <dbReference type="SAM" id="MobiDB-lite"/>
    </source>
</evidence>
<proteinExistence type="predicted"/>
<feature type="region of interest" description="Disordered" evidence="1">
    <location>
        <begin position="1"/>
        <end position="40"/>
    </location>
</feature>
<gene>
    <name evidence="2" type="ORF">I79_020577</name>
</gene>
<dbReference type="Proteomes" id="UP000001075">
    <property type="component" value="Unassembled WGS sequence"/>
</dbReference>